<dbReference type="RefSeq" id="WP_136844513.1">
    <property type="nucleotide sequence ID" value="NZ_SUPL01000007.1"/>
</dbReference>
<proteinExistence type="predicted"/>
<protein>
    <recommendedName>
        <fullName evidence="3">Tellurite resistance protein TerB</fullName>
    </recommendedName>
</protein>
<organism evidence="1 2">
    <name type="scientific">Pontimicrobium aquaticum</name>
    <dbReference type="NCBI Taxonomy" id="2565367"/>
    <lineage>
        <taxon>Bacteria</taxon>
        <taxon>Pseudomonadati</taxon>
        <taxon>Bacteroidota</taxon>
        <taxon>Flavobacteriia</taxon>
        <taxon>Flavobacteriales</taxon>
        <taxon>Flavobacteriaceae</taxon>
        <taxon>Pontimicrobium</taxon>
    </lineage>
</organism>
<accession>A0A4U0EQD2</accession>
<evidence type="ECO:0000313" key="2">
    <source>
        <dbReference type="Proteomes" id="UP000307657"/>
    </source>
</evidence>
<dbReference type="Proteomes" id="UP000307657">
    <property type="component" value="Unassembled WGS sequence"/>
</dbReference>
<gene>
    <name evidence="1" type="ORF">E5167_12585</name>
</gene>
<keyword evidence="2" id="KW-1185">Reference proteome</keyword>
<dbReference type="EMBL" id="SUPL01000007">
    <property type="protein sequence ID" value="TJY33334.1"/>
    <property type="molecule type" value="Genomic_DNA"/>
</dbReference>
<dbReference type="OrthoDB" id="9770030at2"/>
<evidence type="ECO:0000313" key="1">
    <source>
        <dbReference type="EMBL" id="TJY33334.1"/>
    </source>
</evidence>
<sequence length="109" mass="12997">MKQPHWTKEELVAYILLYTAHSNFDEANTEKNVIISKVDMQTFQRIHDEFDKDNDYQSLQKIIQGVKDHDYDADELKSLFTDIKTLFLSDGEYDILERNMFLYLKKILS</sequence>
<name>A0A4U0EQD2_9FLAO</name>
<comment type="caution">
    <text evidence="1">The sequence shown here is derived from an EMBL/GenBank/DDBJ whole genome shotgun (WGS) entry which is preliminary data.</text>
</comment>
<evidence type="ECO:0008006" key="3">
    <source>
        <dbReference type="Google" id="ProtNLM"/>
    </source>
</evidence>
<dbReference type="AlphaFoldDB" id="A0A4U0EQD2"/>
<reference evidence="1 2" key="1">
    <citation type="submission" date="2019-04" db="EMBL/GenBank/DDBJ databases">
        <title>Lacinutrix sp. nov., isolated from marine water.</title>
        <authorList>
            <person name="Kim W."/>
        </authorList>
    </citation>
    <scope>NUCLEOTIDE SEQUENCE [LARGE SCALE GENOMIC DNA]</scope>
    <source>
        <strain evidence="1 2">CAU 1491</strain>
    </source>
</reference>